<accession>A0A9P6M5F2</accession>
<feature type="region of interest" description="Disordered" evidence="2">
    <location>
        <begin position="325"/>
        <end position="355"/>
    </location>
</feature>
<dbReference type="OrthoDB" id="2396933at2759"/>
<dbReference type="GO" id="GO:0003677">
    <property type="term" value="F:DNA binding"/>
    <property type="evidence" value="ECO:0007669"/>
    <property type="project" value="UniProtKB-KW"/>
</dbReference>
<comment type="caution">
    <text evidence="4">The sequence shown here is derived from an EMBL/GenBank/DDBJ whole genome shotgun (WGS) entry which is preliminary data.</text>
</comment>
<dbReference type="AlphaFoldDB" id="A0A9P6M5F2"/>
<feature type="domain" description="Cas12f1-like TNB" evidence="3">
    <location>
        <begin position="963"/>
        <end position="1027"/>
    </location>
</feature>
<dbReference type="Pfam" id="PF07282">
    <property type="entry name" value="Cas12f1-like_TNB"/>
    <property type="match status" value="1"/>
</dbReference>
<dbReference type="InterPro" id="IPR010095">
    <property type="entry name" value="Cas12f1-like_TNB"/>
</dbReference>
<evidence type="ECO:0000256" key="1">
    <source>
        <dbReference type="ARBA" id="ARBA00023125"/>
    </source>
</evidence>
<dbReference type="InterPro" id="IPR029060">
    <property type="entry name" value="PIN-like_dom_sf"/>
</dbReference>
<evidence type="ECO:0000256" key="2">
    <source>
        <dbReference type="SAM" id="MobiDB-lite"/>
    </source>
</evidence>
<dbReference type="SUPFAM" id="SSF88723">
    <property type="entry name" value="PIN domain-like"/>
    <property type="match status" value="1"/>
</dbReference>
<keyword evidence="1" id="KW-0238">DNA-binding</keyword>
<evidence type="ECO:0000313" key="4">
    <source>
        <dbReference type="EMBL" id="KAF9967105.1"/>
    </source>
</evidence>
<dbReference type="Gene3D" id="3.40.50.1010">
    <property type="entry name" value="5'-nuclease"/>
    <property type="match status" value="1"/>
</dbReference>
<sequence>MPPEMQHARHRSRETKDKIKDLAELVEQGRKARKQTFVRIKKGLSKAFVWSSQAKESLAVYLEQKGWRVVLSITESDLEIARRFSHGDVVATVDSDLLIYGNIETVWRPVSGRRFLVYDVQAMVLAMGLNRVQLRALGIVSRNDYQGNIPRLGAATNFKIIKNLKTQDVAAMIEEYLQDRNVQRRNQVQETFPVSRRVFIELRQTLVPVSAQDSSLENALSHASLKAEFDAISARYAQLEKAKREAFESERRNSPGGLRQADGSHIRYRTVDRPPPPTADMTLEEHPALARTRIPPRRKRYSPRKRTVLKPHPAPEIMVRYKRKPYTQTPESPLEKKTPTPAKKKETKARKDITTKSTKVELTRAMSWEHPTITLDVGTVSANVGRALGDSDLLAEVLRCLQEITRLATDIKRRGQQLVGRYIEHIFAQGELTATDKRLLDYLCPRVTSGSKDDLDDDQDQEEDDLAQADDTTKFYSTLLIHIYSGNPIVVPTSKPGQPPSKSAAWRVKQFIDRVVELGLLETNDPGATNSTMLYPGSSLLRSVSKEMSTEIKRQYRNGSTELALKLEKKKTKGLLAPGLPTVINNDIPAIENFVLLNQADKCSRRIVPLTSFEQPSVSFSEKELGILFWTNSTLKEQLRAWVLEDLETASFLPAQHDLNRLLQRAAPGDLVTRLLSNVGKDEPRHGRRSYKDTTTVMDQEEIAAHIQNIRRAGFNPAEYDGSVVREDGDMIKKCRYVLRGTIRTDGHRLQLLAYKVKELQSVRFKRFPQEMLPRRLTSTVGGVDYYLSEVRNIVRNEQDITDLWGCPAEEIKILALDLGQSCVVGAFARIPEAQDSKAKGDSIVRWLEQQKNQDPGNGEQSISDIESELPPLRGEDASISKYIDHVQAVKVQLDTFYNGRNRYKKHRWDMRRARQEEFSRIADQLLKMVGGSIGQQRDPANKVIIGIGLGQFASQGRLTSLHTSFQSFFVQKARALGYIVTGVNEYYSSKKCPRCQNFVAQVEIRRLYCPCCKSYIHRDVLAAHNLSNVILGHLKELRRPLYLQPVDDNGHYRKATI</sequence>
<gene>
    <name evidence="4" type="ORF">BGZ70_000080</name>
</gene>
<feature type="region of interest" description="Disordered" evidence="2">
    <location>
        <begin position="245"/>
        <end position="282"/>
    </location>
</feature>
<dbReference type="Proteomes" id="UP000738359">
    <property type="component" value="Unassembled WGS sequence"/>
</dbReference>
<dbReference type="InterPro" id="IPR006084">
    <property type="entry name" value="XPG/Rad2"/>
</dbReference>
<name>A0A9P6M5F2_MORAP</name>
<feature type="region of interest" description="Disordered" evidence="2">
    <location>
        <begin position="851"/>
        <end position="872"/>
    </location>
</feature>
<feature type="compositionally biased region" description="Polar residues" evidence="2">
    <location>
        <begin position="851"/>
        <end position="865"/>
    </location>
</feature>
<feature type="compositionally biased region" description="Basic and acidic residues" evidence="2">
    <location>
        <begin position="262"/>
        <end position="272"/>
    </location>
</feature>
<protein>
    <recommendedName>
        <fullName evidence="3">Cas12f1-like TNB domain-containing protein</fullName>
    </recommendedName>
</protein>
<keyword evidence="5" id="KW-1185">Reference proteome</keyword>
<reference evidence="4" key="1">
    <citation type="journal article" date="2020" name="Fungal Divers.">
        <title>Resolving the Mortierellaceae phylogeny through synthesis of multi-gene phylogenetics and phylogenomics.</title>
        <authorList>
            <person name="Vandepol N."/>
            <person name="Liber J."/>
            <person name="Desiro A."/>
            <person name="Na H."/>
            <person name="Kennedy M."/>
            <person name="Barry K."/>
            <person name="Grigoriev I.V."/>
            <person name="Miller A.N."/>
            <person name="O'Donnell K."/>
            <person name="Stajich J.E."/>
            <person name="Bonito G."/>
        </authorList>
    </citation>
    <scope>NUCLEOTIDE SEQUENCE</scope>
    <source>
        <strain evidence="4">CK1249</strain>
    </source>
</reference>
<dbReference type="PANTHER" id="PTHR11081">
    <property type="entry name" value="FLAP ENDONUCLEASE FAMILY MEMBER"/>
    <property type="match status" value="1"/>
</dbReference>
<evidence type="ECO:0000259" key="3">
    <source>
        <dbReference type="Pfam" id="PF07282"/>
    </source>
</evidence>
<evidence type="ECO:0000313" key="5">
    <source>
        <dbReference type="Proteomes" id="UP000738359"/>
    </source>
</evidence>
<organism evidence="4 5">
    <name type="scientific">Mortierella alpina</name>
    <name type="common">Oleaginous fungus</name>
    <name type="synonym">Mortierella renispora</name>
    <dbReference type="NCBI Taxonomy" id="64518"/>
    <lineage>
        <taxon>Eukaryota</taxon>
        <taxon>Fungi</taxon>
        <taxon>Fungi incertae sedis</taxon>
        <taxon>Mucoromycota</taxon>
        <taxon>Mortierellomycotina</taxon>
        <taxon>Mortierellomycetes</taxon>
        <taxon>Mortierellales</taxon>
        <taxon>Mortierellaceae</taxon>
        <taxon>Mortierella</taxon>
    </lineage>
</organism>
<proteinExistence type="predicted"/>
<dbReference type="EMBL" id="JAAAHY010000101">
    <property type="protein sequence ID" value="KAF9967105.1"/>
    <property type="molecule type" value="Genomic_DNA"/>
</dbReference>